<proteinExistence type="predicted"/>
<dbReference type="Proteomes" id="UP000002377">
    <property type="component" value="Chromosome"/>
</dbReference>
<dbReference type="STRING" id="635013.TherJR_1214"/>
<dbReference type="Pfam" id="PF10719">
    <property type="entry name" value="ComFB"/>
    <property type="match status" value="1"/>
</dbReference>
<protein>
    <submittedName>
        <fullName evidence="1">Late competence development protein ComFB</fullName>
    </submittedName>
</protein>
<name>D5XEK7_THEPJ</name>
<dbReference type="KEGG" id="tjr:TherJR_1214"/>
<evidence type="ECO:0000313" key="1">
    <source>
        <dbReference type="EMBL" id="ADG82078.1"/>
    </source>
</evidence>
<organism evidence="1 2">
    <name type="scientific">Thermincola potens (strain JR)</name>
    <dbReference type="NCBI Taxonomy" id="635013"/>
    <lineage>
        <taxon>Bacteria</taxon>
        <taxon>Bacillati</taxon>
        <taxon>Bacillota</taxon>
        <taxon>Clostridia</taxon>
        <taxon>Eubacteriales</taxon>
        <taxon>Thermincolaceae</taxon>
        <taxon>Thermincola</taxon>
    </lineage>
</organism>
<dbReference type="HOGENOM" id="CLU_170941_0_0_9"/>
<gene>
    <name evidence="1" type="ordered locus">TherJR_1214</name>
</gene>
<dbReference type="EMBL" id="CP002028">
    <property type="protein sequence ID" value="ADG82078.1"/>
    <property type="molecule type" value="Genomic_DNA"/>
</dbReference>
<accession>D5XEK7</accession>
<dbReference type="RefSeq" id="WP_013120097.1">
    <property type="nucleotide sequence ID" value="NC_014152.1"/>
</dbReference>
<evidence type="ECO:0000313" key="2">
    <source>
        <dbReference type="Proteomes" id="UP000002377"/>
    </source>
</evidence>
<sequence>MFVAEIYIKNTMLDGVVGMKKLNNYTETVVEQVLKEILADRDDICKCETCQLDIMAKALNNLPPQYYVTDRGEVFSKLLASYLDTRTKVVTEVTKAIMQVSRQPHHAANEVADK</sequence>
<dbReference type="AlphaFoldDB" id="D5XEK7"/>
<dbReference type="InterPro" id="IPR019657">
    <property type="entry name" value="ComFB"/>
</dbReference>
<dbReference type="eggNOG" id="ENOG5032ZR4">
    <property type="taxonomic scope" value="Bacteria"/>
</dbReference>
<reference evidence="1 2" key="1">
    <citation type="submission" date="2010-05" db="EMBL/GenBank/DDBJ databases">
        <title>Complete sequence of Thermincola sp. JR.</title>
        <authorList>
            <consortium name="US DOE Joint Genome Institute"/>
            <person name="Lucas S."/>
            <person name="Copeland A."/>
            <person name="Lapidus A."/>
            <person name="Cheng J.-F."/>
            <person name="Bruce D."/>
            <person name="Goodwin L."/>
            <person name="Pitluck S."/>
            <person name="Chertkov O."/>
            <person name="Detter J.C."/>
            <person name="Han C."/>
            <person name="Tapia R."/>
            <person name="Land M."/>
            <person name="Hauser L."/>
            <person name="Kyrpides N."/>
            <person name="Mikhailova N."/>
            <person name="Hazen T.C."/>
            <person name="Woyke T."/>
        </authorList>
    </citation>
    <scope>NUCLEOTIDE SEQUENCE [LARGE SCALE GENOMIC DNA]</scope>
    <source>
        <strain evidence="1 2">JR</strain>
    </source>
</reference>
<keyword evidence="2" id="KW-1185">Reference proteome</keyword>